<dbReference type="PANTHER" id="PTHR20857:SF15">
    <property type="entry name" value="THIAMINE-PHOSPHATE SYNTHASE"/>
    <property type="match status" value="1"/>
</dbReference>
<accession>A0A370DRB6</accession>
<keyword evidence="5" id="KW-1185">Reference proteome</keyword>
<comment type="caution">
    <text evidence="4">The sequence shown here is derived from an EMBL/GenBank/DDBJ whole genome shotgun (WGS) entry which is preliminary data.</text>
</comment>
<comment type="pathway">
    <text evidence="1">Cofactor biosynthesis; thiamine diphosphate biosynthesis.</text>
</comment>
<sequence length="190" mass="20637">MSRPFPDYYMITGKFIDHDDFSNKLEAALKNGNRIVQLRCKTIRDADEYLALANIAAALCRQYDALLLLATAAELFGRSEADGLHLSSDVLNQYSSRPVAEGRLLSVSCHTREDMQKAVQLGADILLLSPVKATSSHPDIPGIGWKKFSEMIAGVDQPVYALGGMKAEDLGDAKKVGGQGIAAINALWNQ</sequence>
<protein>
    <submittedName>
        <fullName evidence="4">Thiamine phosphate synthase</fullName>
    </submittedName>
</protein>
<evidence type="ECO:0000313" key="5">
    <source>
        <dbReference type="Proteomes" id="UP000254771"/>
    </source>
</evidence>
<dbReference type="GO" id="GO:0005737">
    <property type="term" value="C:cytoplasm"/>
    <property type="evidence" value="ECO:0007669"/>
    <property type="project" value="TreeGrafter"/>
</dbReference>
<dbReference type="InterPro" id="IPR013785">
    <property type="entry name" value="Aldolase_TIM"/>
</dbReference>
<evidence type="ECO:0000259" key="3">
    <source>
        <dbReference type="Pfam" id="PF02581"/>
    </source>
</evidence>
<gene>
    <name evidence="4" type="ORF">DIZ78_03355</name>
</gene>
<dbReference type="GO" id="GO:0009228">
    <property type="term" value="P:thiamine biosynthetic process"/>
    <property type="evidence" value="ECO:0007669"/>
    <property type="project" value="UniProtKB-KW"/>
</dbReference>
<dbReference type="SUPFAM" id="SSF51391">
    <property type="entry name" value="Thiamin phosphate synthase"/>
    <property type="match status" value="1"/>
</dbReference>
<dbReference type="Gene3D" id="3.20.20.70">
    <property type="entry name" value="Aldolase class I"/>
    <property type="match status" value="1"/>
</dbReference>
<name>A0A370DRB6_9GAMM</name>
<dbReference type="PANTHER" id="PTHR20857">
    <property type="entry name" value="THIAMINE-PHOSPHATE PYROPHOSPHORYLASE"/>
    <property type="match status" value="1"/>
</dbReference>
<dbReference type="Proteomes" id="UP000254771">
    <property type="component" value="Unassembled WGS sequence"/>
</dbReference>
<dbReference type="Pfam" id="PF02581">
    <property type="entry name" value="TMP-TENI"/>
    <property type="match status" value="1"/>
</dbReference>
<organism evidence="4 5">
    <name type="scientific">endosymbiont of Escarpia spicata</name>
    <dbReference type="NCBI Taxonomy" id="2200908"/>
    <lineage>
        <taxon>Bacteria</taxon>
        <taxon>Pseudomonadati</taxon>
        <taxon>Pseudomonadota</taxon>
        <taxon>Gammaproteobacteria</taxon>
        <taxon>sulfur-oxidizing symbionts</taxon>
    </lineage>
</organism>
<dbReference type="EMBL" id="QFXE01000005">
    <property type="protein sequence ID" value="RDH87616.1"/>
    <property type="molecule type" value="Genomic_DNA"/>
</dbReference>
<dbReference type="AlphaFoldDB" id="A0A370DRB6"/>
<evidence type="ECO:0000256" key="1">
    <source>
        <dbReference type="ARBA" id="ARBA00004948"/>
    </source>
</evidence>
<dbReference type="GO" id="GO:0004789">
    <property type="term" value="F:thiamine-phosphate diphosphorylase activity"/>
    <property type="evidence" value="ECO:0007669"/>
    <property type="project" value="TreeGrafter"/>
</dbReference>
<reference evidence="4 5" key="1">
    <citation type="journal article" date="2018" name="ISME J.">
        <title>Endosymbiont genomes yield clues of tubeworm success.</title>
        <authorList>
            <person name="Li Y."/>
            <person name="Liles M.R."/>
            <person name="Halanych K.M."/>
        </authorList>
    </citation>
    <scope>NUCLEOTIDE SEQUENCE [LARGE SCALE GENOMIC DNA]</scope>
    <source>
        <strain evidence="4">A1462</strain>
    </source>
</reference>
<feature type="domain" description="Thiamine phosphate synthase/TenI" evidence="3">
    <location>
        <begin position="9"/>
        <end position="187"/>
    </location>
</feature>
<dbReference type="CDD" id="cd00564">
    <property type="entry name" value="TMP_TenI"/>
    <property type="match status" value="1"/>
</dbReference>
<dbReference type="InterPro" id="IPR022998">
    <property type="entry name" value="ThiamineP_synth_TenI"/>
</dbReference>
<dbReference type="InterPro" id="IPR036206">
    <property type="entry name" value="ThiamineP_synth_sf"/>
</dbReference>
<keyword evidence="2" id="KW-0784">Thiamine biosynthesis</keyword>
<evidence type="ECO:0000256" key="2">
    <source>
        <dbReference type="ARBA" id="ARBA00022977"/>
    </source>
</evidence>
<evidence type="ECO:0000313" key="4">
    <source>
        <dbReference type="EMBL" id="RDH87616.1"/>
    </source>
</evidence>
<proteinExistence type="predicted"/>